<dbReference type="GO" id="GO:0035725">
    <property type="term" value="P:sodium ion transmembrane transport"/>
    <property type="evidence" value="ECO:0000318"/>
    <property type="project" value="GO_Central"/>
</dbReference>
<dbReference type="InterPro" id="IPR001516">
    <property type="entry name" value="Proton_antipo_N"/>
</dbReference>
<dbReference type="AlphaFoldDB" id="Q7UXC3"/>
<evidence type="ECO:0000256" key="9">
    <source>
        <dbReference type="SAM" id="Phobius"/>
    </source>
</evidence>
<sequence length="536" mass="57554">MDHLLRRFGRRRGCGIVGSHAMTDSMQIWLSLLLPLIAYVLLTLTGKSPNVREGCTLTVATILFLLTCRMASGVFAGERPEWMWGEWLPGFQIAFKVEPLGMLFALVASGLWILTTIYAVGYMRGHNEDHQTRFFGCFAFAIFAAIAAAYAKNLFTLFVAYEVMTISTYPLVTHHGNEEARNGGRVYLGILLSTSIAFFMLAIAWTYSLAGTLEFTLGGILAEPVADEKISTVGLGLLLALFAFGIGKAALMPFHRWLPAAMVAPTPVSALLHAVAVVKVGVFSVLKVVVYIFGLDLLTDSGVNLWLAYVAGFSLVVASLVAMTKDNLKARLAYSTIGQLAYITLGAALATPNSIIGGGMHIAMHAVGKITLFFCAGAIYVGAHKKNISDMRGLGRQMPFTFGAFLLASVSIIGLPPGGGAWSKWFLAVGTVETHQYLLTAALMVSSLLNIAYLVPIPMLAFMGKPKTDESHGAGAHGHEADEHDPHPHGPTDGIHEAPMMCVVPLCITAIGSVALFFAADWIYEALLPITQTPNS</sequence>
<reference evidence="12 13" key="1">
    <citation type="journal article" date="2003" name="Proc. Natl. Acad. Sci. U.S.A.">
        <title>Complete genome sequence of the marine planctomycete Pirellula sp. strain 1.</title>
        <authorList>
            <person name="Gloeckner F.O."/>
            <person name="Kube M."/>
            <person name="Bauer M."/>
            <person name="Teeling H."/>
            <person name="Lombardot T."/>
            <person name="Ludwig W."/>
            <person name="Gade D."/>
            <person name="Beck A."/>
            <person name="Borzym K."/>
            <person name="Heitmann K."/>
            <person name="Rabus R."/>
            <person name="Schlesner H."/>
            <person name="Amann R."/>
            <person name="Reinhardt R."/>
        </authorList>
    </citation>
    <scope>NUCLEOTIDE SEQUENCE [LARGE SCALE GENOMIC DNA]</scope>
    <source>
        <strain evidence="13">DSM 10527 / NCIMB 13988 / SH1</strain>
    </source>
</reference>
<feature type="transmembrane region" description="Helical" evidence="9">
    <location>
        <begin position="503"/>
        <end position="524"/>
    </location>
</feature>
<dbReference type="InParanoid" id="Q7UXC3"/>
<feature type="transmembrane region" description="Helical" evidence="9">
    <location>
        <begin position="132"/>
        <end position="151"/>
    </location>
</feature>
<evidence type="ECO:0000256" key="5">
    <source>
        <dbReference type="ARBA" id="ARBA00022989"/>
    </source>
</evidence>
<keyword evidence="13" id="KW-1185">Reference proteome</keyword>
<keyword evidence="5 9" id="KW-1133">Transmembrane helix</keyword>
<evidence type="ECO:0000256" key="1">
    <source>
        <dbReference type="ARBA" id="ARBA00004651"/>
    </source>
</evidence>
<evidence type="ECO:0000256" key="8">
    <source>
        <dbReference type="SAM" id="MobiDB-lite"/>
    </source>
</evidence>
<dbReference type="InterPro" id="IPR050586">
    <property type="entry name" value="CPA3_Na-H_Antiporter_D"/>
</dbReference>
<dbReference type="FunCoup" id="Q7UXC3">
    <property type="interactions" value="179"/>
</dbReference>
<comment type="similarity">
    <text evidence="2">Belongs to the CPA3 antiporters (TC 2.A.63) subunit D family.</text>
</comment>
<organism evidence="12 13">
    <name type="scientific">Rhodopirellula baltica (strain DSM 10527 / NCIMB 13988 / SH1)</name>
    <dbReference type="NCBI Taxonomy" id="243090"/>
    <lineage>
        <taxon>Bacteria</taxon>
        <taxon>Pseudomonadati</taxon>
        <taxon>Planctomycetota</taxon>
        <taxon>Planctomycetia</taxon>
        <taxon>Pirellulales</taxon>
        <taxon>Pirellulaceae</taxon>
        <taxon>Rhodopirellula</taxon>
    </lineage>
</organism>
<feature type="transmembrane region" description="Helical" evidence="9">
    <location>
        <begin position="305"/>
        <end position="323"/>
    </location>
</feature>
<dbReference type="KEGG" id="rba:RB1430"/>
<evidence type="ECO:0000256" key="6">
    <source>
        <dbReference type="ARBA" id="ARBA00023136"/>
    </source>
</evidence>
<dbReference type="EnsemblBacteria" id="CAD72085">
    <property type="protein sequence ID" value="CAD72085"/>
    <property type="gene ID" value="RB1430"/>
</dbReference>
<name>Q7UXC3_RHOBA</name>
<dbReference type="eggNOG" id="COG0651">
    <property type="taxonomic scope" value="Bacteria"/>
</dbReference>
<evidence type="ECO:0000256" key="4">
    <source>
        <dbReference type="ARBA" id="ARBA00022692"/>
    </source>
</evidence>
<feature type="transmembrane region" description="Helical" evidence="9">
    <location>
        <begin position="230"/>
        <end position="251"/>
    </location>
</feature>
<evidence type="ECO:0000256" key="3">
    <source>
        <dbReference type="ARBA" id="ARBA00022475"/>
    </source>
</evidence>
<accession>Q7UXC3</accession>
<feature type="transmembrane region" description="Helical" evidence="9">
    <location>
        <begin position="186"/>
        <end position="210"/>
    </location>
</feature>
<feature type="transmembrane region" description="Helical" evidence="9">
    <location>
        <begin position="157"/>
        <end position="174"/>
    </location>
</feature>
<dbReference type="Pfam" id="PF00662">
    <property type="entry name" value="Proton_antipo_N"/>
    <property type="match status" value="1"/>
</dbReference>
<dbReference type="STRING" id="243090.RB1430"/>
<proteinExistence type="inferred from homology"/>
<feature type="transmembrane region" description="Helical" evidence="9">
    <location>
        <begin position="362"/>
        <end position="382"/>
    </location>
</feature>
<dbReference type="OrthoDB" id="9807568at2"/>
<feature type="transmembrane region" description="Helical" evidence="9">
    <location>
        <begin position="97"/>
        <end position="120"/>
    </location>
</feature>
<dbReference type="GO" id="GO:0015385">
    <property type="term" value="F:sodium:proton antiporter activity"/>
    <property type="evidence" value="ECO:0000318"/>
    <property type="project" value="GO_Central"/>
</dbReference>
<feature type="transmembrane region" description="Helical" evidence="9">
    <location>
        <begin position="435"/>
        <end position="455"/>
    </location>
</feature>
<feature type="domain" description="NADH:quinone oxidoreductase/Mrp antiporter transmembrane" evidence="10">
    <location>
        <begin position="151"/>
        <end position="449"/>
    </location>
</feature>
<evidence type="ECO:0000313" key="13">
    <source>
        <dbReference type="Proteomes" id="UP000001025"/>
    </source>
</evidence>
<dbReference type="PATRIC" id="fig|243090.15.peg.661"/>
<dbReference type="InterPro" id="IPR001750">
    <property type="entry name" value="ND/Mrp_TM"/>
</dbReference>
<dbReference type="PANTHER" id="PTHR42703:SF1">
    <property type="entry name" value="NA(+)_H(+) ANTIPORTER SUBUNIT D1"/>
    <property type="match status" value="1"/>
</dbReference>
<feature type="transmembrane region" description="Helical" evidence="9">
    <location>
        <begin position="28"/>
        <end position="45"/>
    </location>
</feature>
<dbReference type="PANTHER" id="PTHR42703">
    <property type="entry name" value="NADH DEHYDROGENASE"/>
    <property type="match status" value="1"/>
</dbReference>
<evidence type="ECO:0000259" key="11">
    <source>
        <dbReference type="Pfam" id="PF00662"/>
    </source>
</evidence>
<keyword evidence="6 9" id="KW-0472">Membrane</keyword>
<feature type="region of interest" description="Disordered" evidence="8">
    <location>
        <begin position="468"/>
        <end position="493"/>
    </location>
</feature>
<evidence type="ECO:0000313" key="12">
    <source>
        <dbReference type="EMBL" id="CAD72085.1"/>
    </source>
</evidence>
<feature type="transmembrane region" description="Helical" evidence="9">
    <location>
        <begin position="271"/>
        <end position="293"/>
    </location>
</feature>
<comment type="subcellular location">
    <subcellularLocation>
        <location evidence="1">Cell membrane</location>
        <topology evidence="1">Multi-pass membrane protein</topology>
    </subcellularLocation>
    <subcellularLocation>
        <location evidence="7">Membrane</location>
        <topology evidence="7">Multi-pass membrane protein</topology>
    </subcellularLocation>
</comment>
<feature type="transmembrane region" description="Helical" evidence="9">
    <location>
        <begin position="332"/>
        <end position="350"/>
    </location>
</feature>
<dbReference type="EMBL" id="BX294135">
    <property type="protein sequence ID" value="CAD72085.1"/>
    <property type="molecule type" value="Genomic_DNA"/>
</dbReference>
<dbReference type="Proteomes" id="UP000001025">
    <property type="component" value="Chromosome"/>
</dbReference>
<evidence type="ECO:0000259" key="10">
    <source>
        <dbReference type="Pfam" id="PF00361"/>
    </source>
</evidence>
<keyword evidence="4 7" id="KW-0812">Transmembrane</keyword>
<gene>
    <name evidence="12" type="ordered locus">RB1430</name>
</gene>
<dbReference type="PRINTS" id="PR01434">
    <property type="entry name" value="NADHDHGNASE5"/>
</dbReference>
<feature type="transmembrane region" description="Helical" evidence="9">
    <location>
        <begin position="57"/>
        <end position="77"/>
    </location>
</feature>
<feature type="domain" description="NADH-Ubiquinone oxidoreductase (complex I) chain 5 N-terminal" evidence="11">
    <location>
        <begin position="91"/>
        <end position="135"/>
    </location>
</feature>
<evidence type="ECO:0000256" key="7">
    <source>
        <dbReference type="RuleBase" id="RU000320"/>
    </source>
</evidence>
<protein>
    <submittedName>
        <fullName evidence="12">NADH-ubiquinone oxidoreductase subunit</fullName>
    </submittedName>
</protein>
<dbReference type="GO" id="GO:0005886">
    <property type="term" value="C:plasma membrane"/>
    <property type="evidence" value="ECO:0007669"/>
    <property type="project" value="UniProtKB-SubCell"/>
</dbReference>
<evidence type="ECO:0000256" key="2">
    <source>
        <dbReference type="ARBA" id="ARBA00005346"/>
    </source>
</evidence>
<dbReference type="Pfam" id="PF00361">
    <property type="entry name" value="Proton_antipo_M"/>
    <property type="match status" value="1"/>
</dbReference>
<keyword evidence="3" id="KW-1003">Cell membrane</keyword>
<dbReference type="HOGENOM" id="CLU_007100_9_3_0"/>
<feature type="transmembrane region" description="Helical" evidence="9">
    <location>
        <begin position="394"/>
        <end position="415"/>
    </location>
</feature>